<dbReference type="InterPro" id="IPR012675">
    <property type="entry name" value="Beta-grasp_dom_sf"/>
</dbReference>
<accession>I3E980</accession>
<dbReference type="KEGG" id="bmet:BMMGA3_09540"/>
<dbReference type="SUPFAM" id="SSF54292">
    <property type="entry name" value="2Fe-2S ferredoxin-like"/>
    <property type="match status" value="1"/>
</dbReference>
<dbReference type="HOGENOM" id="CLU_052511_3_1_9"/>
<dbReference type="eggNOG" id="COG2080">
    <property type="taxonomic scope" value="Bacteria"/>
</dbReference>
<keyword evidence="4" id="KW-0408">Iron</keyword>
<dbReference type="InterPro" id="IPR036010">
    <property type="entry name" value="2Fe-2S_ferredoxin-like_sf"/>
</dbReference>
<organism evidence="7 8">
    <name type="scientific">Bacillus methanolicus (strain MGA3 / ATCC 53907)</name>
    <dbReference type="NCBI Taxonomy" id="796606"/>
    <lineage>
        <taxon>Bacteria</taxon>
        <taxon>Bacillati</taxon>
        <taxon>Bacillota</taxon>
        <taxon>Bacilli</taxon>
        <taxon>Bacillales</taxon>
        <taxon>Bacillaceae</taxon>
        <taxon>Bacillus</taxon>
    </lineage>
</organism>
<dbReference type="Pfam" id="PF01799">
    <property type="entry name" value="Fer2_2"/>
    <property type="match status" value="1"/>
</dbReference>
<keyword evidence="5" id="KW-0411">Iron-sulfur</keyword>
<dbReference type="AlphaFoldDB" id="I3E980"/>
<dbReference type="InterPro" id="IPR051452">
    <property type="entry name" value="Diverse_Oxidoreductases"/>
</dbReference>
<dbReference type="InterPro" id="IPR036884">
    <property type="entry name" value="2Fe-2S-bd_dom_sf"/>
</dbReference>
<name>I3E980_BACMM</name>
<dbReference type="EMBL" id="CP007739">
    <property type="protein sequence ID" value="AIE60306.1"/>
    <property type="molecule type" value="Genomic_DNA"/>
</dbReference>
<dbReference type="Gene3D" id="1.10.150.120">
    <property type="entry name" value="[2Fe-2S]-binding domain"/>
    <property type="match status" value="1"/>
</dbReference>
<dbReference type="STRING" id="796606.BMMGA3_09540"/>
<gene>
    <name evidence="7" type="ORF">BMMGA3_09540</name>
</gene>
<keyword evidence="1" id="KW-0001">2Fe-2S</keyword>
<protein>
    <submittedName>
        <fullName evidence="7">(2Fe-2S)-binding domain-containing protein</fullName>
    </submittedName>
</protein>
<feature type="domain" description="2Fe-2S ferredoxin-type" evidence="6">
    <location>
        <begin position="9"/>
        <end position="85"/>
    </location>
</feature>
<dbReference type="GO" id="GO:0051537">
    <property type="term" value="F:2 iron, 2 sulfur cluster binding"/>
    <property type="evidence" value="ECO:0007669"/>
    <property type="project" value="UniProtKB-KW"/>
</dbReference>
<evidence type="ECO:0000256" key="3">
    <source>
        <dbReference type="ARBA" id="ARBA00023002"/>
    </source>
</evidence>
<reference evidence="7 8" key="1">
    <citation type="journal article" date="2015" name="BMC Genomics">
        <title>Transcriptome analysis of thermophilic methylotrophic Bacillus methanolicus MGA3 using RNA-sequencing provides detailed insights into its previously uncharted transcriptional landscape.</title>
        <authorList>
            <person name="Irla M."/>
            <person name="Neshat A."/>
            <person name="Brautaset T."/>
            <person name="Ruckert C."/>
            <person name="Kalinowski J."/>
            <person name="Wendisch V.F."/>
        </authorList>
    </citation>
    <scope>NUCLEOTIDE SEQUENCE [LARGE SCALE GENOMIC DNA]</scope>
    <source>
        <strain evidence="8">MGA3 / ATCC 53907</strain>
    </source>
</reference>
<dbReference type="Gene3D" id="3.10.20.30">
    <property type="match status" value="1"/>
</dbReference>
<keyword evidence="3" id="KW-0560">Oxidoreductase</keyword>
<dbReference type="InterPro" id="IPR006058">
    <property type="entry name" value="2Fe2S_fd_BS"/>
</dbReference>
<evidence type="ECO:0000256" key="4">
    <source>
        <dbReference type="ARBA" id="ARBA00023004"/>
    </source>
</evidence>
<dbReference type="InterPro" id="IPR002888">
    <property type="entry name" value="2Fe-2S-bd"/>
</dbReference>
<dbReference type="Proteomes" id="UP000027602">
    <property type="component" value="Chromosome"/>
</dbReference>
<dbReference type="GO" id="GO:0046872">
    <property type="term" value="F:metal ion binding"/>
    <property type="evidence" value="ECO:0007669"/>
    <property type="project" value="UniProtKB-KW"/>
</dbReference>
<evidence type="ECO:0000313" key="7">
    <source>
        <dbReference type="EMBL" id="AIE60306.1"/>
    </source>
</evidence>
<evidence type="ECO:0000256" key="1">
    <source>
        <dbReference type="ARBA" id="ARBA00022714"/>
    </source>
</evidence>
<evidence type="ECO:0000256" key="2">
    <source>
        <dbReference type="ARBA" id="ARBA00022723"/>
    </source>
</evidence>
<dbReference type="OrthoDB" id="9796880at2"/>
<keyword evidence="8" id="KW-1185">Reference proteome</keyword>
<dbReference type="PROSITE" id="PS00197">
    <property type="entry name" value="2FE2S_FER_1"/>
    <property type="match status" value="1"/>
</dbReference>
<dbReference type="Pfam" id="PF00111">
    <property type="entry name" value="Fer2"/>
    <property type="match status" value="1"/>
</dbReference>
<keyword evidence="2" id="KW-0479">Metal-binding</keyword>
<dbReference type="SUPFAM" id="SSF47741">
    <property type="entry name" value="CO dehydrogenase ISP C-domain like"/>
    <property type="match status" value="1"/>
</dbReference>
<dbReference type="PANTHER" id="PTHR44379">
    <property type="entry name" value="OXIDOREDUCTASE WITH IRON-SULFUR SUBUNIT"/>
    <property type="match status" value="1"/>
</dbReference>
<proteinExistence type="predicted"/>
<dbReference type="PANTHER" id="PTHR44379:SF7">
    <property type="entry name" value="XANTHINE DEHYDROGENASE SUBUNIT E-RELATED"/>
    <property type="match status" value="1"/>
</dbReference>
<evidence type="ECO:0000313" key="8">
    <source>
        <dbReference type="Proteomes" id="UP000027602"/>
    </source>
</evidence>
<dbReference type="InterPro" id="IPR001041">
    <property type="entry name" value="2Fe-2S_ferredoxin-type"/>
</dbReference>
<dbReference type="RefSeq" id="WP_004434670.1">
    <property type="nucleotide sequence ID" value="NZ_ADWW01000002.1"/>
</dbReference>
<sequence length="164" mass="18043">MIESHVNKVNAQMDINGELHTVEFRPAETLLQVLRSSLSLTGAKPGCLNGDCGACTVMVDRVPFKSCIMLAIEAAGKKIITIEGLKNTPIQKAFIENFAFQCGYCTPGFIINCHALLINHPNPSKDIIGDWLESNICRCTCYQEIENAVQAVINEKVESENDEN</sequence>
<dbReference type="PROSITE" id="PS51085">
    <property type="entry name" value="2FE2S_FER_2"/>
    <property type="match status" value="1"/>
</dbReference>
<dbReference type="GO" id="GO:0016491">
    <property type="term" value="F:oxidoreductase activity"/>
    <property type="evidence" value="ECO:0007669"/>
    <property type="project" value="UniProtKB-KW"/>
</dbReference>
<evidence type="ECO:0000259" key="6">
    <source>
        <dbReference type="PROSITE" id="PS51085"/>
    </source>
</evidence>
<evidence type="ECO:0000256" key="5">
    <source>
        <dbReference type="ARBA" id="ARBA00023014"/>
    </source>
</evidence>
<dbReference type="CDD" id="cd00207">
    <property type="entry name" value="fer2"/>
    <property type="match status" value="1"/>
</dbReference>